<evidence type="ECO:0000256" key="3">
    <source>
        <dbReference type="ARBA" id="ARBA00022475"/>
    </source>
</evidence>
<keyword evidence="4 7" id="KW-0812">Transmembrane</keyword>
<dbReference type="RefSeq" id="WP_379929965.1">
    <property type="nucleotide sequence ID" value="NZ_JBHUMM010000037.1"/>
</dbReference>
<comment type="caution">
    <text evidence="8">The sequence shown here is derived from an EMBL/GenBank/DDBJ whole genome shotgun (WGS) entry which is preliminary data.</text>
</comment>
<dbReference type="InterPro" id="IPR050171">
    <property type="entry name" value="MFS_Transporters"/>
</dbReference>
<dbReference type="Proteomes" id="UP001597497">
    <property type="component" value="Unassembled WGS sequence"/>
</dbReference>
<evidence type="ECO:0000313" key="9">
    <source>
        <dbReference type="Proteomes" id="UP001597497"/>
    </source>
</evidence>
<dbReference type="EMBL" id="JBHUMM010000037">
    <property type="protein sequence ID" value="MFD2672401.1"/>
    <property type="molecule type" value="Genomic_DNA"/>
</dbReference>
<dbReference type="InterPro" id="IPR036259">
    <property type="entry name" value="MFS_trans_sf"/>
</dbReference>
<name>A0ABW5RCH1_9BACL</name>
<accession>A0ABW5RCH1</accession>
<feature type="transmembrane region" description="Helical" evidence="7">
    <location>
        <begin position="250"/>
        <end position="275"/>
    </location>
</feature>
<keyword evidence="2" id="KW-0813">Transport</keyword>
<evidence type="ECO:0000256" key="6">
    <source>
        <dbReference type="ARBA" id="ARBA00023136"/>
    </source>
</evidence>
<keyword evidence="3" id="KW-1003">Cell membrane</keyword>
<dbReference type="PROSITE" id="PS51257">
    <property type="entry name" value="PROKAR_LIPOPROTEIN"/>
    <property type="match status" value="1"/>
</dbReference>
<organism evidence="8 9">
    <name type="scientific">Marinicrinis sediminis</name>
    <dbReference type="NCBI Taxonomy" id="1652465"/>
    <lineage>
        <taxon>Bacteria</taxon>
        <taxon>Bacillati</taxon>
        <taxon>Bacillota</taxon>
        <taxon>Bacilli</taxon>
        <taxon>Bacillales</taxon>
        <taxon>Paenibacillaceae</taxon>
    </lineage>
</organism>
<feature type="transmembrane region" description="Helical" evidence="7">
    <location>
        <begin position="76"/>
        <end position="94"/>
    </location>
</feature>
<feature type="transmembrane region" description="Helical" evidence="7">
    <location>
        <begin position="100"/>
        <end position="118"/>
    </location>
</feature>
<feature type="transmembrane region" description="Helical" evidence="7">
    <location>
        <begin position="164"/>
        <end position="183"/>
    </location>
</feature>
<evidence type="ECO:0000256" key="5">
    <source>
        <dbReference type="ARBA" id="ARBA00022989"/>
    </source>
</evidence>
<keyword evidence="6 7" id="KW-0472">Membrane</keyword>
<feature type="transmembrane region" description="Helical" evidence="7">
    <location>
        <begin position="373"/>
        <end position="393"/>
    </location>
</feature>
<evidence type="ECO:0000256" key="1">
    <source>
        <dbReference type="ARBA" id="ARBA00004651"/>
    </source>
</evidence>
<dbReference type="SUPFAM" id="SSF103473">
    <property type="entry name" value="MFS general substrate transporter"/>
    <property type="match status" value="1"/>
</dbReference>
<dbReference type="Gene3D" id="1.20.1250.20">
    <property type="entry name" value="MFS general substrate transporter like domains"/>
    <property type="match status" value="2"/>
</dbReference>
<evidence type="ECO:0000256" key="7">
    <source>
        <dbReference type="SAM" id="Phobius"/>
    </source>
</evidence>
<dbReference type="PANTHER" id="PTHR23517">
    <property type="entry name" value="RESISTANCE PROTEIN MDTM, PUTATIVE-RELATED-RELATED"/>
    <property type="match status" value="1"/>
</dbReference>
<feature type="transmembrane region" description="Helical" evidence="7">
    <location>
        <begin position="287"/>
        <end position="309"/>
    </location>
</feature>
<proteinExistence type="predicted"/>
<protein>
    <submittedName>
        <fullName evidence="8">MFS transporter</fullName>
    </submittedName>
</protein>
<evidence type="ECO:0000313" key="8">
    <source>
        <dbReference type="EMBL" id="MFD2672401.1"/>
    </source>
</evidence>
<feature type="transmembrane region" description="Helical" evidence="7">
    <location>
        <begin position="42"/>
        <end position="64"/>
    </location>
</feature>
<keyword evidence="9" id="KW-1185">Reference proteome</keyword>
<feature type="transmembrane region" description="Helical" evidence="7">
    <location>
        <begin position="7"/>
        <end position="30"/>
    </location>
</feature>
<sequence length="421" mass="47217">MDVKQSWGTYTLLSCLFLGLFTEVLLAPYYPQFFSQVFGLEGYAFIGLYLFVCRLVVVMFSPIWGWLSRYVEAKQLLLIGQAGTAWFTFMLASAENETQFLWLTVALLLFKSSYMLIYPLIIEQSGASQMSHAAAKFHAVYHLAVVMSTLAGAWMMELNNPLQLFYWAAVVDVLQLVLCLFVFKKVLLQRPGKKVTEETASSTHPDSQIKAMGKRSHFIFMCVLGGLFFTITILNNVIRPFFTTYIQDAFSLSIQMSGLLFLLPSILAIASMPFIRKFCVPAHVHSVYGIGLIVMVIGLFLQAIPHVGWMLLGRLMYGAFLAMTMAALDMYLFQRFQGRRLSFYFSMIVSFQTAGELVSPLLASVLVEQVHAVAPLVAASLIGVLNFLIFLTFRRELKGEKKIATEVTSLEVLDGSTSRSV</sequence>
<feature type="transmembrane region" description="Helical" evidence="7">
    <location>
        <begin position="218"/>
        <end position="238"/>
    </location>
</feature>
<feature type="transmembrane region" description="Helical" evidence="7">
    <location>
        <begin position="345"/>
        <end position="367"/>
    </location>
</feature>
<comment type="subcellular location">
    <subcellularLocation>
        <location evidence="1">Cell membrane</location>
        <topology evidence="1">Multi-pass membrane protein</topology>
    </subcellularLocation>
</comment>
<dbReference type="Pfam" id="PF07690">
    <property type="entry name" value="MFS_1"/>
    <property type="match status" value="1"/>
</dbReference>
<gene>
    <name evidence="8" type="ORF">ACFSUC_12580</name>
</gene>
<evidence type="ECO:0000256" key="4">
    <source>
        <dbReference type="ARBA" id="ARBA00022692"/>
    </source>
</evidence>
<reference evidence="9" key="1">
    <citation type="journal article" date="2019" name="Int. J. Syst. Evol. Microbiol.">
        <title>The Global Catalogue of Microorganisms (GCM) 10K type strain sequencing project: providing services to taxonomists for standard genome sequencing and annotation.</title>
        <authorList>
            <consortium name="The Broad Institute Genomics Platform"/>
            <consortium name="The Broad Institute Genome Sequencing Center for Infectious Disease"/>
            <person name="Wu L."/>
            <person name="Ma J."/>
        </authorList>
    </citation>
    <scope>NUCLEOTIDE SEQUENCE [LARGE SCALE GENOMIC DNA]</scope>
    <source>
        <strain evidence="9">KCTC 33676</strain>
    </source>
</reference>
<feature type="transmembrane region" description="Helical" evidence="7">
    <location>
        <begin position="139"/>
        <end position="158"/>
    </location>
</feature>
<dbReference type="PANTHER" id="PTHR23517:SF3">
    <property type="entry name" value="INTEGRAL MEMBRANE TRANSPORT PROTEIN"/>
    <property type="match status" value="1"/>
</dbReference>
<keyword evidence="5 7" id="KW-1133">Transmembrane helix</keyword>
<feature type="transmembrane region" description="Helical" evidence="7">
    <location>
        <begin position="315"/>
        <end position="333"/>
    </location>
</feature>
<dbReference type="InterPro" id="IPR011701">
    <property type="entry name" value="MFS"/>
</dbReference>
<evidence type="ECO:0000256" key="2">
    <source>
        <dbReference type="ARBA" id="ARBA00022448"/>
    </source>
</evidence>